<evidence type="ECO:0000256" key="1">
    <source>
        <dbReference type="SAM" id="SignalP"/>
    </source>
</evidence>
<dbReference type="InterPro" id="IPR005135">
    <property type="entry name" value="Endo/exonuclease/phosphatase"/>
</dbReference>
<keyword evidence="4" id="KW-1185">Reference proteome</keyword>
<feature type="domain" description="Endonuclease/exonuclease/phosphatase" evidence="2">
    <location>
        <begin position="317"/>
        <end position="657"/>
    </location>
</feature>
<evidence type="ECO:0000313" key="3">
    <source>
        <dbReference type="EMBL" id="GLS25882.1"/>
    </source>
</evidence>
<dbReference type="CDD" id="cd04486">
    <property type="entry name" value="YhcR_OBF_like"/>
    <property type="match status" value="1"/>
</dbReference>
<feature type="chain" id="PRO_5041328423" description="Endonuclease/exonuclease/phosphatase domain-containing protein" evidence="1">
    <location>
        <begin position="20"/>
        <end position="673"/>
    </location>
</feature>
<dbReference type="RefSeq" id="WP_232595063.1">
    <property type="nucleotide sequence ID" value="NZ_BSPD01000035.1"/>
</dbReference>
<evidence type="ECO:0000313" key="4">
    <source>
        <dbReference type="Proteomes" id="UP001156870"/>
    </source>
</evidence>
<dbReference type="Gene3D" id="3.60.10.10">
    <property type="entry name" value="Endonuclease/exonuclease/phosphatase"/>
    <property type="match status" value="1"/>
</dbReference>
<dbReference type="EMBL" id="BSPD01000035">
    <property type="protein sequence ID" value="GLS25882.1"/>
    <property type="molecule type" value="Genomic_DNA"/>
</dbReference>
<dbReference type="AlphaFoldDB" id="A0AA37WP90"/>
<keyword evidence="1" id="KW-0732">Signal</keyword>
<dbReference type="NCBIfam" id="NF033681">
    <property type="entry name" value="ExeM_NucH_DNase"/>
    <property type="match status" value="1"/>
</dbReference>
<accession>A0AA37WP90</accession>
<dbReference type="Pfam" id="PF03372">
    <property type="entry name" value="Exo_endo_phos"/>
    <property type="match status" value="1"/>
</dbReference>
<dbReference type="PANTHER" id="PTHR42834:SF1">
    <property type="entry name" value="ENDONUCLEASE_EXONUCLEASE_PHOSPHATASE FAMILY PROTEIN (AFU_ORTHOLOGUE AFUA_3G09210)"/>
    <property type="match status" value="1"/>
</dbReference>
<comment type="caution">
    <text evidence="3">The sequence shown here is derived from an EMBL/GenBank/DDBJ whole genome shotgun (WGS) entry which is preliminary data.</text>
</comment>
<evidence type="ECO:0000259" key="2">
    <source>
        <dbReference type="Pfam" id="PF03372"/>
    </source>
</evidence>
<feature type="signal peptide" evidence="1">
    <location>
        <begin position="1"/>
        <end position="19"/>
    </location>
</feature>
<dbReference type="PANTHER" id="PTHR42834">
    <property type="entry name" value="ENDONUCLEASE/EXONUCLEASE/PHOSPHATASE FAMILY PROTEIN (AFU_ORTHOLOGUE AFUA_3G09210)"/>
    <property type="match status" value="1"/>
</dbReference>
<dbReference type="Proteomes" id="UP001156870">
    <property type="component" value="Unassembled WGS sequence"/>
</dbReference>
<dbReference type="GO" id="GO:0003824">
    <property type="term" value="F:catalytic activity"/>
    <property type="evidence" value="ECO:0007669"/>
    <property type="project" value="InterPro"/>
</dbReference>
<dbReference type="InterPro" id="IPR036691">
    <property type="entry name" value="Endo/exonu/phosph_ase_sf"/>
</dbReference>
<name>A0AA37WP90_9GAMM</name>
<gene>
    <name evidence="3" type="ORF">GCM10007877_15960</name>
</gene>
<dbReference type="SUPFAM" id="SSF56219">
    <property type="entry name" value="DNase I-like"/>
    <property type="match status" value="1"/>
</dbReference>
<organism evidence="3 4">
    <name type="scientific">Marinibactrum halimedae</name>
    <dbReference type="NCBI Taxonomy" id="1444977"/>
    <lineage>
        <taxon>Bacteria</taxon>
        <taxon>Pseudomonadati</taxon>
        <taxon>Pseudomonadota</taxon>
        <taxon>Gammaproteobacteria</taxon>
        <taxon>Cellvibrionales</taxon>
        <taxon>Cellvibrionaceae</taxon>
        <taxon>Marinibactrum</taxon>
    </lineage>
</organism>
<reference evidence="3 4" key="1">
    <citation type="journal article" date="2014" name="Int. J. Syst. Evol. Microbiol.">
        <title>Complete genome sequence of Corynebacterium casei LMG S-19264T (=DSM 44701T), isolated from a smear-ripened cheese.</title>
        <authorList>
            <consortium name="US DOE Joint Genome Institute (JGI-PGF)"/>
            <person name="Walter F."/>
            <person name="Albersmeier A."/>
            <person name="Kalinowski J."/>
            <person name="Ruckert C."/>
        </authorList>
    </citation>
    <scope>NUCLEOTIDE SEQUENCE [LARGE SCALE GENOMIC DNA]</scope>
    <source>
        <strain evidence="3 4">NBRC 110095</strain>
    </source>
</reference>
<sequence length="673" mass="73478">MNKWLFTAPLLATSIAANAGSPLWSALAQWKHSIYSSHAKTSESAGFYENSPSGIGHCFFSPSTGIHDIQGSGSEVNFAGESVVVEGVVTAIRDGGFFVQEEIWDTDRSRDTSEGIFVSSDDSAVYVGQSVRVQGTPEERFGNSQLVAEEIADCGRYAFSVRVAQIPMPYEGKMDLESVEGMLVRVTNATVYSLDNFTRHGEIFLSDGVKWTPTDVGAPFSEEYEKAVANINANILYVEDNTSASFPDTISYYATDDFDGLDYANAPSIGDTVTAIGPLNYAFGAYRINTRKDWFDIKSSREESPQVKSGDVSIASFNVLNYFNGEYLENGEVTFDYESNRGAFNAEQFALQKSRIVDAIISLDADIIGLMEVENDGFGGQSSIADLVNALNVSLDADVYAYATPEDDSITGGDAITNAIVYRKDVVELDGQLQAIEMPRQVVDDIFAAMRPSLVQSFKHTDTGESLAVVVNHFKSKGGGCIEDIEPTDQDDIQGSCNALRVSASVALAEGLKALDLPEKQVLLGDFNSYSAEDPMAVLTTFNAEERGYTINTAEQTFLNEGQSIEVSEGYGFLPVAKDFDEDSFSYYYFRSDQVGSLDHVLVSPATEENVVDVAHWNINSTEMFQLQYNQALRFYNGPEGASIDFTQSGPYRSSDHDPVIIVLDLDSDGDDD</sequence>
<protein>
    <recommendedName>
        <fullName evidence="2">Endonuclease/exonuclease/phosphatase domain-containing protein</fullName>
    </recommendedName>
</protein>
<dbReference type="InterPro" id="IPR047971">
    <property type="entry name" value="ExeM-like"/>
</dbReference>
<proteinExistence type="predicted"/>